<dbReference type="Proteomes" id="UP000449969">
    <property type="component" value="Unassembled WGS sequence"/>
</dbReference>
<evidence type="ECO:0000256" key="1">
    <source>
        <dbReference type="SAM" id="MobiDB-lite"/>
    </source>
</evidence>
<evidence type="ECO:0000313" key="2">
    <source>
        <dbReference type="EMBL" id="MVT76933.1"/>
    </source>
</evidence>
<dbReference type="EMBL" id="WQNE01000029">
    <property type="protein sequence ID" value="MVT76933.1"/>
    <property type="molecule type" value="Genomic_DNA"/>
</dbReference>
<feature type="compositionally biased region" description="Basic and acidic residues" evidence="1">
    <location>
        <begin position="61"/>
        <end position="72"/>
    </location>
</feature>
<evidence type="ECO:0000313" key="3">
    <source>
        <dbReference type="Proteomes" id="UP000449969"/>
    </source>
</evidence>
<sequence length="85" mass="9842">MQGRKTHEQQVRILERKPDVPDARELDRALGDNVEDIAVHRAQPEARRGEFPVSHGGLNQENDKHKDFEQGGHQRPRPRPGQRKH</sequence>
<dbReference type="AlphaFoldDB" id="A0A844TD11"/>
<accession>A0A844TD11</accession>
<feature type="compositionally biased region" description="Basic and acidic residues" evidence="1">
    <location>
        <begin position="37"/>
        <end position="50"/>
    </location>
</feature>
<reference evidence="2 3" key="1">
    <citation type="submission" date="2019-12" db="EMBL/GenBank/DDBJ databases">
        <title>Draft genome sequences Bradyrhizobium cajani AMBPC1010, Bradyrhizobium pachyrhizi AMBPC1040 and Bradyrhizobium yuanmingense ALSPC3051, three plant growth promoting strains isolated from nodules of Cajanus cajan L. in Dominican Republic.</title>
        <authorList>
            <person name="Flores-Felix J.D."/>
            <person name="Araujo J."/>
            <person name="Diaz-Alcantara C."/>
            <person name="Gonzalez-Andres F."/>
            <person name="Velazquez E."/>
        </authorList>
    </citation>
    <scope>NUCLEOTIDE SEQUENCE [LARGE SCALE GENOMIC DNA]</scope>
    <source>
        <strain evidence="2 3">1010</strain>
    </source>
</reference>
<keyword evidence="3" id="KW-1185">Reference proteome</keyword>
<feature type="compositionally biased region" description="Basic residues" evidence="1">
    <location>
        <begin position="74"/>
        <end position="85"/>
    </location>
</feature>
<dbReference type="RefSeq" id="WP_157333888.1">
    <property type="nucleotide sequence ID" value="NZ_JANADL010000006.1"/>
</dbReference>
<gene>
    <name evidence="2" type="ORF">GPL20_28470</name>
</gene>
<proteinExistence type="predicted"/>
<dbReference type="OrthoDB" id="7996844at2"/>
<name>A0A844TD11_9BRAD</name>
<feature type="region of interest" description="Disordered" evidence="1">
    <location>
        <begin position="1"/>
        <end position="23"/>
    </location>
</feature>
<feature type="region of interest" description="Disordered" evidence="1">
    <location>
        <begin position="35"/>
        <end position="85"/>
    </location>
</feature>
<organism evidence="2 3">
    <name type="scientific">Bradyrhizobium cajani</name>
    <dbReference type="NCBI Taxonomy" id="1928661"/>
    <lineage>
        <taxon>Bacteria</taxon>
        <taxon>Pseudomonadati</taxon>
        <taxon>Pseudomonadota</taxon>
        <taxon>Alphaproteobacteria</taxon>
        <taxon>Hyphomicrobiales</taxon>
        <taxon>Nitrobacteraceae</taxon>
        <taxon>Bradyrhizobium</taxon>
    </lineage>
</organism>
<protein>
    <submittedName>
        <fullName evidence="2">Uncharacterized protein</fullName>
    </submittedName>
</protein>
<comment type="caution">
    <text evidence="2">The sequence shown here is derived from an EMBL/GenBank/DDBJ whole genome shotgun (WGS) entry which is preliminary data.</text>
</comment>